<keyword evidence="5" id="KW-1185">Reference proteome</keyword>
<sequence precursor="true">MRRLLSAVAVLALCLSGCATDKSFEKEILGHQAPPSPTDTGWSRAPATPPPPPPPPPSAAPAPEPVPAGTAPVATPHGPAEEPAAPKLFTPAQASPAPAPVSPTKSATPVHGAQHGSLFTFQVGAFAHAQTANQLMATLQGKGYSVRVEQGTLNRKTFYKVFATKEGTRAALEGELFALGVSEPRLAAERPLGSAAPAGQKAAAPAAQPASATAAQPVPVVAKPAPAATAKPPVRYAPPVVEPAPPLPDGYVPPPPKNKE</sequence>
<feature type="compositionally biased region" description="Pro residues" evidence="1">
    <location>
        <begin position="47"/>
        <end position="66"/>
    </location>
</feature>
<reference evidence="4 5" key="1">
    <citation type="submission" date="2010-08" db="EMBL/GenBank/DDBJ databases">
        <title>The draft genome of Desulfovibrio fructosovorans JJ.</title>
        <authorList>
            <consortium name="US DOE Joint Genome Institute (JGI-PGF)"/>
            <person name="Lucas S."/>
            <person name="Copeland A."/>
            <person name="Lapidus A."/>
            <person name="Cheng J.-F."/>
            <person name="Bruce D."/>
            <person name="Goodwin L."/>
            <person name="Pitluck S."/>
            <person name="Land M.L."/>
            <person name="Hauser L."/>
            <person name="Chang Y.-J."/>
            <person name="Jeffries C."/>
            <person name="Wall J.D."/>
            <person name="Stahl D.A."/>
            <person name="Arkin A.P."/>
            <person name="Dehal P."/>
            <person name="Stolyar S.M."/>
            <person name="Hazen T.C."/>
            <person name="Woyke T.J."/>
        </authorList>
    </citation>
    <scope>NUCLEOTIDE SEQUENCE [LARGE SCALE GENOMIC DNA]</scope>
    <source>
        <strain evidence="4 5">JJ</strain>
    </source>
</reference>
<comment type="caution">
    <text evidence="4">The sequence shown here is derived from an EMBL/GenBank/DDBJ whole genome shotgun (WGS) entry which is preliminary data.</text>
</comment>
<evidence type="ECO:0000256" key="1">
    <source>
        <dbReference type="SAM" id="MobiDB-lite"/>
    </source>
</evidence>
<gene>
    <name evidence="4" type="ORF">DesfrDRAFT_1146</name>
</gene>
<name>E1JU47_SOLFR</name>
<evidence type="ECO:0000256" key="2">
    <source>
        <dbReference type="SAM" id="SignalP"/>
    </source>
</evidence>
<dbReference type="GO" id="GO:0042834">
    <property type="term" value="F:peptidoglycan binding"/>
    <property type="evidence" value="ECO:0007669"/>
    <property type="project" value="InterPro"/>
</dbReference>
<feature type="compositionally biased region" description="Pro residues" evidence="1">
    <location>
        <begin position="240"/>
        <end position="260"/>
    </location>
</feature>
<dbReference type="AlphaFoldDB" id="E1JU47"/>
<dbReference type="Proteomes" id="UP000006250">
    <property type="component" value="Unassembled WGS sequence"/>
</dbReference>
<evidence type="ECO:0000313" key="5">
    <source>
        <dbReference type="Proteomes" id="UP000006250"/>
    </source>
</evidence>
<proteinExistence type="predicted"/>
<keyword evidence="2" id="KW-0732">Signal</keyword>
<dbReference type="EMBL" id="AECZ01000006">
    <property type="protein sequence ID" value="EFL51977.1"/>
    <property type="molecule type" value="Genomic_DNA"/>
</dbReference>
<feature type="region of interest" description="Disordered" evidence="1">
    <location>
        <begin position="191"/>
        <end position="260"/>
    </location>
</feature>
<accession>E1JU47</accession>
<feature type="chain" id="PRO_5003148105" evidence="2">
    <location>
        <begin position="20"/>
        <end position="260"/>
    </location>
</feature>
<dbReference type="InterPro" id="IPR007730">
    <property type="entry name" value="SPOR-like_dom"/>
</dbReference>
<feature type="compositionally biased region" description="Low complexity" evidence="1">
    <location>
        <begin position="90"/>
        <end position="109"/>
    </location>
</feature>
<dbReference type="SUPFAM" id="SSF110997">
    <property type="entry name" value="Sporulation related repeat"/>
    <property type="match status" value="1"/>
</dbReference>
<dbReference type="OrthoDB" id="5456000at2"/>
<evidence type="ECO:0000313" key="4">
    <source>
        <dbReference type="EMBL" id="EFL51977.1"/>
    </source>
</evidence>
<organism evidence="4 5">
    <name type="scientific">Solidesulfovibrio fructosivorans JJ]</name>
    <dbReference type="NCBI Taxonomy" id="596151"/>
    <lineage>
        <taxon>Bacteria</taxon>
        <taxon>Pseudomonadati</taxon>
        <taxon>Thermodesulfobacteriota</taxon>
        <taxon>Desulfovibrionia</taxon>
        <taxon>Desulfovibrionales</taxon>
        <taxon>Desulfovibrionaceae</taxon>
        <taxon>Solidesulfovibrio</taxon>
    </lineage>
</organism>
<feature type="compositionally biased region" description="Low complexity" evidence="1">
    <location>
        <begin position="193"/>
        <end position="239"/>
    </location>
</feature>
<dbReference type="RefSeq" id="WP_005991963.1">
    <property type="nucleotide sequence ID" value="NZ_AECZ01000006.1"/>
</dbReference>
<evidence type="ECO:0000259" key="3">
    <source>
        <dbReference type="PROSITE" id="PS51724"/>
    </source>
</evidence>
<protein>
    <submittedName>
        <fullName evidence="4">Sporulation domain protein</fullName>
    </submittedName>
</protein>
<feature type="region of interest" description="Disordered" evidence="1">
    <location>
        <begin position="29"/>
        <end position="110"/>
    </location>
</feature>
<dbReference type="eggNOG" id="ENOG5033IK8">
    <property type="taxonomic scope" value="Bacteria"/>
</dbReference>
<feature type="domain" description="SPOR" evidence="3">
    <location>
        <begin position="113"/>
        <end position="195"/>
    </location>
</feature>
<dbReference type="Pfam" id="PF05036">
    <property type="entry name" value="SPOR"/>
    <property type="match status" value="1"/>
</dbReference>
<dbReference type="PROSITE" id="PS51724">
    <property type="entry name" value="SPOR"/>
    <property type="match status" value="1"/>
</dbReference>
<dbReference type="STRING" id="596151.DesfrDRAFT_1146"/>
<feature type="signal peptide" evidence="2">
    <location>
        <begin position="1"/>
        <end position="19"/>
    </location>
</feature>
<feature type="compositionally biased region" description="Low complexity" evidence="1">
    <location>
        <begin position="67"/>
        <end position="78"/>
    </location>
</feature>
<dbReference type="Gene3D" id="3.30.70.1070">
    <property type="entry name" value="Sporulation related repeat"/>
    <property type="match status" value="1"/>
</dbReference>
<dbReference type="InterPro" id="IPR036680">
    <property type="entry name" value="SPOR-like_sf"/>
</dbReference>